<evidence type="ECO:0000256" key="1">
    <source>
        <dbReference type="ARBA" id="ARBA00004141"/>
    </source>
</evidence>
<keyword evidence="3 6" id="KW-0812">Transmembrane</keyword>
<dbReference type="EMBL" id="JAGFBS010000003">
    <property type="protein sequence ID" value="KAG6380466.1"/>
    <property type="molecule type" value="Genomic_DNA"/>
</dbReference>
<keyword evidence="8" id="KW-1185">Reference proteome</keyword>
<dbReference type="InterPro" id="IPR036259">
    <property type="entry name" value="MFS_trans_sf"/>
</dbReference>
<organism evidence="7 8">
    <name type="scientific">Boletus reticuloceps</name>
    <dbReference type="NCBI Taxonomy" id="495285"/>
    <lineage>
        <taxon>Eukaryota</taxon>
        <taxon>Fungi</taxon>
        <taxon>Dikarya</taxon>
        <taxon>Basidiomycota</taxon>
        <taxon>Agaricomycotina</taxon>
        <taxon>Agaricomycetes</taxon>
        <taxon>Agaricomycetidae</taxon>
        <taxon>Boletales</taxon>
        <taxon>Boletineae</taxon>
        <taxon>Boletaceae</taxon>
        <taxon>Boletoideae</taxon>
        <taxon>Boletus</taxon>
    </lineage>
</organism>
<dbReference type="GO" id="GO:0016020">
    <property type="term" value="C:membrane"/>
    <property type="evidence" value="ECO:0007669"/>
    <property type="project" value="UniProtKB-SubCell"/>
</dbReference>
<comment type="subcellular location">
    <subcellularLocation>
        <location evidence="1">Membrane</location>
        <topology evidence="1">Multi-pass membrane protein</topology>
    </subcellularLocation>
</comment>
<evidence type="ECO:0000313" key="7">
    <source>
        <dbReference type="EMBL" id="KAG6380466.1"/>
    </source>
</evidence>
<comment type="caution">
    <text evidence="7">The sequence shown here is derived from an EMBL/GenBank/DDBJ whole genome shotgun (WGS) entry which is preliminary data.</text>
</comment>
<reference evidence="7" key="1">
    <citation type="submission" date="2021-03" db="EMBL/GenBank/DDBJ databases">
        <title>Evolutionary innovations through gain and loss of genes in the ectomycorrhizal Boletales.</title>
        <authorList>
            <person name="Wu G."/>
            <person name="Miyauchi S."/>
            <person name="Morin E."/>
            <person name="Yang Z.-L."/>
            <person name="Xu J."/>
            <person name="Martin F.M."/>
        </authorList>
    </citation>
    <scope>NUCLEOTIDE SEQUENCE</scope>
    <source>
        <strain evidence="7">BR01</strain>
    </source>
</reference>
<sequence length="164" mass="18048">MCWFVASSSAASRAMPLNSIIGSLTVWYPRYMYQCHVAPSSGAATMAGTFSFSGFLAYAINFMNGDCGLEGCPGYSLQILEGLATVIVALIAAVVMVDYPSTAKFLTEEECSFITQKRGEYLLDEEDHVCEQVWAAFTNWQVWTLSIIELSVVMPVYGITFFLP</sequence>
<accession>A0A8I3AFH9</accession>
<dbReference type="GO" id="GO:0022857">
    <property type="term" value="F:transmembrane transporter activity"/>
    <property type="evidence" value="ECO:0007669"/>
    <property type="project" value="TreeGrafter"/>
</dbReference>
<feature type="transmembrane region" description="Helical" evidence="6">
    <location>
        <begin position="142"/>
        <end position="163"/>
    </location>
</feature>
<keyword evidence="5 6" id="KW-0472">Membrane</keyword>
<name>A0A8I3AFH9_9AGAM</name>
<evidence type="ECO:0000256" key="4">
    <source>
        <dbReference type="ARBA" id="ARBA00022989"/>
    </source>
</evidence>
<dbReference type="SUPFAM" id="SSF103473">
    <property type="entry name" value="MFS general substrate transporter"/>
    <property type="match status" value="1"/>
</dbReference>
<protein>
    <submittedName>
        <fullName evidence="7">Uncharacterized protein</fullName>
    </submittedName>
</protein>
<evidence type="ECO:0000256" key="5">
    <source>
        <dbReference type="ARBA" id="ARBA00023136"/>
    </source>
</evidence>
<gene>
    <name evidence="7" type="ORF">JVT61DRAFT_8615</name>
</gene>
<proteinExistence type="predicted"/>
<dbReference type="PANTHER" id="PTHR43791:SF18">
    <property type="entry name" value="NICOTINIC ACID TRANSPORTER TNA1, PUTATIVE (AFU_ORTHOLOGUE AFUA_3G03820)-RELATED"/>
    <property type="match status" value="1"/>
</dbReference>
<dbReference type="PANTHER" id="PTHR43791">
    <property type="entry name" value="PERMEASE-RELATED"/>
    <property type="match status" value="1"/>
</dbReference>
<dbReference type="Proteomes" id="UP000683000">
    <property type="component" value="Unassembled WGS sequence"/>
</dbReference>
<evidence type="ECO:0000256" key="3">
    <source>
        <dbReference type="ARBA" id="ARBA00022692"/>
    </source>
</evidence>
<evidence type="ECO:0000313" key="8">
    <source>
        <dbReference type="Proteomes" id="UP000683000"/>
    </source>
</evidence>
<feature type="transmembrane region" description="Helical" evidence="6">
    <location>
        <begin position="75"/>
        <end position="97"/>
    </location>
</feature>
<keyword evidence="2" id="KW-0813">Transport</keyword>
<dbReference type="AlphaFoldDB" id="A0A8I3AFH9"/>
<keyword evidence="4 6" id="KW-1133">Transmembrane helix</keyword>
<evidence type="ECO:0000256" key="6">
    <source>
        <dbReference type="SAM" id="Phobius"/>
    </source>
</evidence>
<evidence type="ECO:0000256" key="2">
    <source>
        <dbReference type="ARBA" id="ARBA00022448"/>
    </source>
</evidence>
<dbReference type="OrthoDB" id="2962993at2759"/>
<feature type="transmembrane region" description="Helical" evidence="6">
    <location>
        <begin position="43"/>
        <end position="63"/>
    </location>
</feature>